<keyword evidence="3" id="KW-1185">Reference proteome</keyword>
<sequence length="136" mass="14556">MDPEITALAASAGTALVTALATEAWQSASVGVVALWRRVLPERADAVEAELDATRDDLLDARDEGDKETQAELAAEWQGRLRRLLSAHPEAADELRALLVDPQARPPAEPAVTQHATASGNSRVYQAGRDMHLGPQ</sequence>
<feature type="region of interest" description="Disordered" evidence="1">
    <location>
        <begin position="101"/>
        <end position="136"/>
    </location>
</feature>
<evidence type="ECO:0000313" key="2">
    <source>
        <dbReference type="EMBL" id="OEJ30585.1"/>
    </source>
</evidence>
<proteinExistence type="predicted"/>
<accession>A0A1E5PM29</accession>
<dbReference type="Proteomes" id="UP000095705">
    <property type="component" value="Unassembled WGS sequence"/>
</dbReference>
<gene>
    <name evidence="2" type="ORF">BGK67_03765</name>
</gene>
<dbReference type="EMBL" id="MEHK01000001">
    <property type="protein sequence ID" value="OEJ30585.1"/>
    <property type="molecule type" value="Genomic_DNA"/>
</dbReference>
<name>A0A1E5PM29_9ACTN</name>
<comment type="caution">
    <text evidence="2">The sequence shown here is derived from an EMBL/GenBank/DDBJ whole genome shotgun (WGS) entry which is preliminary data.</text>
</comment>
<dbReference type="OrthoDB" id="3383530at2"/>
<evidence type="ECO:0000256" key="1">
    <source>
        <dbReference type="SAM" id="MobiDB-lite"/>
    </source>
</evidence>
<dbReference type="RefSeq" id="WP_069918731.1">
    <property type="nucleotide sequence ID" value="NZ_MEHK01000001.1"/>
</dbReference>
<evidence type="ECO:0000313" key="3">
    <source>
        <dbReference type="Proteomes" id="UP000095705"/>
    </source>
</evidence>
<organism evidence="2 3">
    <name type="scientific">Streptomyces subrutilus</name>
    <dbReference type="NCBI Taxonomy" id="36818"/>
    <lineage>
        <taxon>Bacteria</taxon>
        <taxon>Bacillati</taxon>
        <taxon>Actinomycetota</taxon>
        <taxon>Actinomycetes</taxon>
        <taxon>Kitasatosporales</taxon>
        <taxon>Streptomycetaceae</taxon>
        <taxon>Streptomyces</taxon>
    </lineage>
</organism>
<protein>
    <submittedName>
        <fullName evidence="2">Uncharacterized protein</fullName>
    </submittedName>
</protein>
<dbReference type="STRING" id="36818.BGK67_03765"/>
<dbReference type="AlphaFoldDB" id="A0A1E5PM29"/>
<feature type="compositionally biased region" description="Polar residues" evidence="1">
    <location>
        <begin position="114"/>
        <end position="124"/>
    </location>
</feature>
<reference evidence="2 3" key="1">
    <citation type="submission" date="2016-08" db="EMBL/GenBank/DDBJ databases">
        <title>The complete genome of Streptomyces subrutilus 10-1-1.</title>
        <authorList>
            <person name="Chen X."/>
        </authorList>
    </citation>
    <scope>NUCLEOTIDE SEQUENCE [LARGE SCALE GENOMIC DNA]</scope>
    <source>
        <strain evidence="2 3">10-1-1</strain>
    </source>
</reference>